<evidence type="ECO:0000256" key="2">
    <source>
        <dbReference type="ARBA" id="ARBA00004921"/>
    </source>
</evidence>
<feature type="domain" description="Bet v I/Major latex protein" evidence="3">
    <location>
        <begin position="24"/>
        <end position="164"/>
    </location>
</feature>
<dbReference type="UniPathway" id="UPA00115">
    <property type="reaction ID" value="UER00412"/>
</dbReference>
<dbReference type="InterPro" id="IPR050262">
    <property type="entry name" value="Ribose-5P_isomerase"/>
</dbReference>
<name>A0A445GG63_GLYSO</name>
<dbReference type="InterPro" id="IPR023393">
    <property type="entry name" value="START-like_dom_sf"/>
</dbReference>
<keyword evidence="5" id="KW-1185">Reference proteome</keyword>
<comment type="caution">
    <text evidence="4">The sequence shown here is derived from an EMBL/GenBank/DDBJ whole genome shotgun (WGS) entry which is preliminary data.</text>
</comment>
<evidence type="ECO:0000313" key="4">
    <source>
        <dbReference type="EMBL" id="RZB60205.1"/>
    </source>
</evidence>
<comment type="pathway">
    <text evidence="2">Carbohydrate degradation.</text>
</comment>
<evidence type="ECO:0000313" key="5">
    <source>
        <dbReference type="Proteomes" id="UP000289340"/>
    </source>
</evidence>
<sequence>MVLDLGIGSTTKHVVGSIGDLLRQGKLKDNIRIPTSTKIHDHSLSLEIPLLDLDAHPFVNLATNGLDEVNPSLNLVKGYGGCLFREKMVENKSITFNFFDGEISKNYKTYKIHLQVVDKEEGGAVTIWTMEYEKQNEDIAPPYPYLDIVTAATKSIDAHHVLKA</sequence>
<dbReference type="InterPro" id="IPR037171">
    <property type="entry name" value="NagB/RpiA_transferase-like"/>
</dbReference>
<dbReference type="SMART" id="SM01037">
    <property type="entry name" value="Bet_v_1"/>
    <property type="match status" value="1"/>
</dbReference>
<dbReference type="PANTHER" id="PTHR43748:SF2">
    <property type="entry name" value="RIBOSE-5-PHOSPHATE ISOMERASE 2-RELATED"/>
    <property type="match status" value="1"/>
</dbReference>
<evidence type="ECO:0000256" key="1">
    <source>
        <dbReference type="ARBA" id="ARBA00001713"/>
    </source>
</evidence>
<dbReference type="AlphaFoldDB" id="A0A445GG63"/>
<gene>
    <name evidence="4" type="ORF">D0Y65_043115</name>
</gene>
<proteinExistence type="predicted"/>
<reference evidence="4 5" key="1">
    <citation type="submission" date="2018-09" db="EMBL/GenBank/DDBJ databases">
        <title>A high-quality reference genome of wild soybean provides a powerful tool to mine soybean genomes.</title>
        <authorList>
            <person name="Xie M."/>
            <person name="Chung C.Y.L."/>
            <person name="Li M.-W."/>
            <person name="Wong F.-L."/>
            <person name="Chan T.-F."/>
            <person name="Lam H.-M."/>
        </authorList>
    </citation>
    <scope>NUCLEOTIDE SEQUENCE [LARGE SCALE GENOMIC DNA]</scope>
    <source>
        <strain evidence="5">cv. W05</strain>
        <tissue evidence="4">Hypocotyl of etiolated seedlings</tissue>
    </source>
</reference>
<dbReference type="PANTHER" id="PTHR43748">
    <property type="entry name" value="RIBOSE-5-PHOSPHATE ISOMERASE 3, CHLOROPLASTIC-RELATED"/>
    <property type="match status" value="1"/>
</dbReference>
<keyword evidence="4" id="KW-0413">Isomerase</keyword>
<dbReference type="GO" id="GO:0004751">
    <property type="term" value="F:ribose-5-phosphate isomerase activity"/>
    <property type="evidence" value="ECO:0007669"/>
    <property type="project" value="UniProtKB-EC"/>
</dbReference>
<dbReference type="EMBL" id="QZWG01000016">
    <property type="protein sequence ID" value="RZB60205.1"/>
    <property type="molecule type" value="Genomic_DNA"/>
</dbReference>
<accession>A0A445GG63</accession>
<comment type="catalytic activity">
    <reaction evidence="1">
        <text>aldehydo-D-ribose 5-phosphate = D-ribulose 5-phosphate</text>
        <dbReference type="Rhea" id="RHEA:14657"/>
        <dbReference type="ChEBI" id="CHEBI:58121"/>
        <dbReference type="ChEBI" id="CHEBI:58273"/>
        <dbReference type="EC" id="5.3.1.6"/>
    </reaction>
</comment>
<dbReference type="SUPFAM" id="SSF100950">
    <property type="entry name" value="NagB/RpiA/CoA transferase-like"/>
    <property type="match status" value="1"/>
</dbReference>
<organism evidence="4 5">
    <name type="scientific">Glycine soja</name>
    <name type="common">Wild soybean</name>
    <dbReference type="NCBI Taxonomy" id="3848"/>
    <lineage>
        <taxon>Eukaryota</taxon>
        <taxon>Viridiplantae</taxon>
        <taxon>Streptophyta</taxon>
        <taxon>Embryophyta</taxon>
        <taxon>Tracheophyta</taxon>
        <taxon>Spermatophyta</taxon>
        <taxon>Magnoliopsida</taxon>
        <taxon>eudicotyledons</taxon>
        <taxon>Gunneridae</taxon>
        <taxon>Pentapetalae</taxon>
        <taxon>rosids</taxon>
        <taxon>fabids</taxon>
        <taxon>Fabales</taxon>
        <taxon>Fabaceae</taxon>
        <taxon>Papilionoideae</taxon>
        <taxon>50 kb inversion clade</taxon>
        <taxon>NPAAA clade</taxon>
        <taxon>indigoferoid/millettioid clade</taxon>
        <taxon>Phaseoleae</taxon>
        <taxon>Glycine</taxon>
        <taxon>Glycine subgen. Soja</taxon>
    </lineage>
</organism>
<dbReference type="SUPFAM" id="SSF55961">
    <property type="entry name" value="Bet v1-like"/>
    <property type="match status" value="1"/>
</dbReference>
<dbReference type="Proteomes" id="UP000289340">
    <property type="component" value="Chromosome 16"/>
</dbReference>
<dbReference type="EC" id="5.3.1.6" evidence="4"/>
<evidence type="ECO:0000259" key="3">
    <source>
        <dbReference type="SMART" id="SM01037"/>
    </source>
</evidence>
<dbReference type="Gene3D" id="3.30.530.20">
    <property type="match status" value="1"/>
</dbReference>
<protein>
    <submittedName>
        <fullName evidence="4">Putative ribose-5-phosphate isomerase 1</fullName>
        <ecNumber evidence="4">5.3.1.6</ecNumber>
    </submittedName>
</protein>
<dbReference type="Pfam" id="PF00407">
    <property type="entry name" value="Bet_v_1"/>
    <property type="match status" value="1"/>
</dbReference>
<dbReference type="InterPro" id="IPR000916">
    <property type="entry name" value="Bet_v_I/MLP"/>
</dbReference>
<dbReference type="GO" id="GO:0006952">
    <property type="term" value="P:defense response"/>
    <property type="evidence" value="ECO:0007669"/>
    <property type="project" value="InterPro"/>
</dbReference>
<dbReference type="GO" id="GO:0009052">
    <property type="term" value="P:pentose-phosphate shunt, non-oxidative branch"/>
    <property type="evidence" value="ECO:0007669"/>
    <property type="project" value="InterPro"/>
</dbReference>